<accession>A0ABW1MPQ6</accession>
<evidence type="ECO:0000313" key="2">
    <source>
        <dbReference type="EMBL" id="MFC6065381.1"/>
    </source>
</evidence>
<protein>
    <submittedName>
        <fullName evidence="2">DUF4235 domain-containing protein</fullName>
    </submittedName>
</protein>
<dbReference type="Proteomes" id="UP001596139">
    <property type="component" value="Unassembled WGS sequence"/>
</dbReference>
<keyword evidence="1" id="KW-0472">Membrane</keyword>
<sequence length="88" mass="9332">MNAAKIAYTPVGVALGALSGMIAGALFKQTWKRIGHEEDTPSARDEDRTWKEVLLAAALQGAIFAVVKAAMDRSGATATRRMTGTWPG</sequence>
<dbReference type="InterPro" id="IPR025329">
    <property type="entry name" value="DUF4235"/>
</dbReference>
<keyword evidence="3" id="KW-1185">Reference proteome</keyword>
<evidence type="ECO:0000256" key="1">
    <source>
        <dbReference type="SAM" id="Phobius"/>
    </source>
</evidence>
<comment type="caution">
    <text evidence="2">The sequence shown here is derived from an EMBL/GenBank/DDBJ whole genome shotgun (WGS) entry which is preliminary data.</text>
</comment>
<organism evidence="2 3">
    <name type="scientific">Streptomyces ochraceiscleroticus</name>
    <dbReference type="NCBI Taxonomy" id="47761"/>
    <lineage>
        <taxon>Bacteria</taxon>
        <taxon>Bacillati</taxon>
        <taxon>Actinomycetota</taxon>
        <taxon>Actinomycetes</taxon>
        <taxon>Kitasatosporales</taxon>
        <taxon>Streptomycetaceae</taxon>
        <taxon>Streptomyces</taxon>
    </lineage>
</organism>
<gene>
    <name evidence="2" type="ORF">ACFP4F_22955</name>
</gene>
<feature type="transmembrane region" description="Helical" evidence="1">
    <location>
        <begin position="6"/>
        <end position="27"/>
    </location>
</feature>
<keyword evidence="1" id="KW-1133">Transmembrane helix</keyword>
<dbReference type="EMBL" id="JBHSPX010000007">
    <property type="protein sequence ID" value="MFC6065381.1"/>
    <property type="molecule type" value="Genomic_DNA"/>
</dbReference>
<name>A0ABW1MPQ6_9ACTN</name>
<dbReference type="RefSeq" id="WP_030251036.1">
    <property type="nucleotide sequence ID" value="NZ_JBHSPX010000007.1"/>
</dbReference>
<dbReference type="Pfam" id="PF14019">
    <property type="entry name" value="DUF4235"/>
    <property type="match status" value="1"/>
</dbReference>
<reference evidence="3" key="1">
    <citation type="journal article" date="2019" name="Int. J. Syst. Evol. Microbiol.">
        <title>The Global Catalogue of Microorganisms (GCM) 10K type strain sequencing project: providing services to taxonomists for standard genome sequencing and annotation.</title>
        <authorList>
            <consortium name="The Broad Institute Genomics Platform"/>
            <consortium name="The Broad Institute Genome Sequencing Center for Infectious Disease"/>
            <person name="Wu L."/>
            <person name="Ma J."/>
        </authorList>
    </citation>
    <scope>NUCLEOTIDE SEQUENCE [LARGE SCALE GENOMIC DNA]</scope>
    <source>
        <strain evidence="3">CGMCC 1.15180</strain>
    </source>
</reference>
<evidence type="ECO:0000313" key="3">
    <source>
        <dbReference type="Proteomes" id="UP001596139"/>
    </source>
</evidence>
<proteinExistence type="predicted"/>
<keyword evidence="1" id="KW-0812">Transmembrane</keyword>